<organism evidence="1 2">
    <name type="scientific">Gordoniibacillus kamchatkensis</name>
    <dbReference type="NCBI Taxonomy" id="1590651"/>
    <lineage>
        <taxon>Bacteria</taxon>
        <taxon>Bacillati</taxon>
        <taxon>Bacillota</taxon>
        <taxon>Bacilli</taxon>
        <taxon>Bacillales</taxon>
        <taxon>Paenibacillaceae</taxon>
        <taxon>Gordoniibacillus</taxon>
    </lineage>
</organism>
<proteinExistence type="predicted"/>
<dbReference type="RefSeq" id="WP_041051048.1">
    <property type="nucleotide sequence ID" value="NZ_JXAK01000059.1"/>
</dbReference>
<dbReference type="EMBL" id="JXAK01000059">
    <property type="protein sequence ID" value="KIL38486.1"/>
    <property type="molecule type" value="Genomic_DNA"/>
</dbReference>
<dbReference type="Proteomes" id="UP000031967">
    <property type="component" value="Unassembled WGS sequence"/>
</dbReference>
<gene>
    <name evidence="1" type="ORF">SD70_25935</name>
</gene>
<keyword evidence="2" id="KW-1185">Reference proteome</keyword>
<evidence type="ECO:0000313" key="1">
    <source>
        <dbReference type="EMBL" id="KIL38486.1"/>
    </source>
</evidence>
<sequence length="77" mass="8850">MPNYAHFSPDATRLLAEKTGNPRLQVFVRIDPQDSRSSFFLIPYPDKIMHVPFADLTYDPLRFDSLVEALYGAIYEA</sequence>
<reference evidence="1 2" key="1">
    <citation type="submission" date="2014-12" db="EMBL/GenBank/DDBJ databases">
        <title>Draft genome sequence of Paenibacillus kamchatkensis strain B-2647.</title>
        <authorList>
            <person name="Karlyshev A.V."/>
            <person name="Kudryashova E.B."/>
        </authorList>
    </citation>
    <scope>NUCLEOTIDE SEQUENCE [LARGE SCALE GENOMIC DNA]</scope>
    <source>
        <strain evidence="1 2">VKM B-2647</strain>
    </source>
</reference>
<comment type="caution">
    <text evidence="1">The sequence shown here is derived from an EMBL/GenBank/DDBJ whole genome shotgun (WGS) entry which is preliminary data.</text>
</comment>
<accession>A0ABR5ABQ3</accession>
<evidence type="ECO:0000313" key="2">
    <source>
        <dbReference type="Proteomes" id="UP000031967"/>
    </source>
</evidence>
<protein>
    <submittedName>
        <fullName evidence="1">Uncharacterized protein</fullName>
    </submittedName>
</protein>
<name>A0ABR5ABQ3_9BACL</name>